<reference evidence="2 3" key="1">
    <citation type="journal article" date="2015" name="Proc. Natl. Acad. Sci. U.S.A.">
        <title>The resurrection genome of Boea hygrometrica: A blueprint for survival of dehydration.</title>
        <authorList>
            <person name="Xiao L."/>
            <person name="Yang G."/>
            <person name="Zhang L."/>
            <person name="Yang X."/>
            <person name="Zhao S."/>
            <person name="Ji Z."/>
            <person name="Zhou Q."/>
            <person name="Hu M."/>
            <person name="Wang Y."/>
            <person name="Chen M."/>
            <person name="Xu Y."/>
            <person name="Jin H."/>
            <person name="Xiao X."/>
            <person name="Hu G."/>
            <person name="Bao F."/>
            <person name="Hu Y."/>
            <person name="Wan P."/>
            <person name="Li L."/>
            <person name="Deng X."/>
            <person name="Kuang T."/>
            <person name="Xiang C."/>
            <person name="Zhu J.K."/>
            <person name="Oliver M.J."/>
            <person name="He Y."/>
        </authorList>
    </citation>
    <scope>NUCLEOTIDE SEQUENCE [LARGE SCALE GENOMIC DNA]</scope>
    <source>
        <strain evidence="3">cv. XS01</strain>
    </source>
</reference>
<proteinExistence type="predicted"/>
<dbReference type="EMBL" id="KV006940">
    <property type="protein sequence ID" value="KZV32093.1"/>
    <property type="molecule type" value="Genomic_DNA"/>
</dbReference>
<organism evidence="2 3">
    <name type="scientific">Dorcoceras hygrometricum</name>
    <dbReference type="NCBI Taxonomy" id="472368"/>
    <lineage>
        <taxon>Eukaryota</taxon>
        <taxon>Viridiplantae</taxon>
        <taxon>Streptophyta</taxon>
        <taxon>Embryophyta</taxon>
        <taxon>Tracheophyta</taxon>
        <taxon>Spermatophyta</taxon>
        <taxon>Magnoliopsida</taxon>
        <taxon>eudicotyledons</taxon>
        <taxon>Gunneridae</taxon>
        <taxon>Pentapetalae</taxon>
        <taxon>asterids</taxon>
        <taxon>lamiids</taxon>
        <taxon>Lamiales</taxon>
        <taxon>Gesneriaceae</taxon>
        <taxon>Didymocarpoideae</taxon>
        <taxon>Trichosporeae</taxon>
        <taxon>Loxocarpinae</taxon>
        <taxon>Dorcoceras</taxon>
    </lineage>
</organism>
<dbReference type="GO" id="GO:0016301">
    <property type="term" value="F:kinase activity"/>
    <property type="evidence" value="ECO:0007669"/>
    <property type="project" value="UniProtKB-KW"/>
</dbReference>
<keyword evidence="3" id="KW-1185">Reference proteome</keyword>
<feature type="region of interest" description="Disordered" evidence="1">
    <location>
        <begin position="1"/>
        <end position="80"/>
    </location>
</feature>
<dbReference type="Proteomes" id="UP000250235">
    <property type="component" value="Unassembled WGS sequence"/>
</dbReference>
<keyword evidence="2" id="KW-0418">Kinase</keyword>
<name>A0A2Z7BC67_9LAMI</name>
<accession>A0A2Z7BC67</accession>
<evidence type="ECO:0000256" key="1">
    <source>
        <dbReference type="SAM" id="MobiDB-lite"/>
    </source>
</evidence>
<sequence length="263" mass="28817">MHESCQEISGIKSNDSAVKSNLRNHRNPKLRDSADNHDSVKAFGSPGTMTQSDNHDTVIISNSKHGDSAGKSRLTQLSKSAPSVQITQNISKMLSTKTACGRRLLQANEAVQLRSHLQGDCQSAQIQTLSQLTHEDTYQLTHQQITLTDQSSRNYQLSLSSLACTLGPAQSIHLSSRCTIQCTMLGASSLPLNWIQLALTQGTSKLVALSWIKIHLGTNMTNHLAPNPVLVYHQNHQKTSKLEQDHTGPVHATLHSFPVQFTT</sequence>
<evidence type="ECO:0000313" key="2">
    <source>
        <dbReference type="EMBL" id="KZV32093.1"/>
    </source>
</evidence>
<gene>
    <name evidence="2" type="ORF">F511_25217</name>
</gene>
<feature type="compositionally biased region" description="Polar residues" evidence="1">
    <location>
        <begin position="11"/>
        <end position="21"/>
    </location>
</feature>
<dbReference type="AlphaFoldDB" id="A0A2Z7BC67"/>
<evidence type="ECO:0000313" key="3">
    <source>
        <dbReference type="Proteomes" id="UP000250235"/>
    </source>
</evidence>
<keyword evidence="2" id="KW-0808">Transferase</keyword>
<protein>
    <submittedName>
        <fullName evidence="2">Shaggy-related protein kinase theta</fullName>
    </submittedName>
</protein>
<feature type="compositionally biased region" description="Basic and acidic residues" evidence="1">
    <location>
        <begin position="29"/>
        <end position="40"/>
    </location>
</feature>